<dbReference type="VEuPathDB" id="TriTrypDB:BSAL_59565"/>
<proteinExistence type="predicted"/>
<name>A0A0S4ITT9_BODSA</name>
<keyword evidence="1" id="KW-0732">Signal</keyword>
<evidence type="ECO:0000256" key="1">
    <source>
        <dbReference type="SAM" id="SignalP"/>
    </source>
</evidence>
<feature type="signal peptide" evidence="1">
    <location>
        <begin position="1"/>
        <end position="21"/>
    </location>
</feature>
<dbReference type="AlphaFoldDB" id="A0A0S4ITT9"/>
<dbReference type="Proteomes" id="UP000051952">
    <property type="component" value="Unassembled WGS sequence"/>
</dbReference>
<reference evidence="3" key="1">
    <citation type="submission" date="2015-09" db="EMBL/GenBank/DDBJ databases">
        <authorList>
            <consortium name="Pathogen Informatics"/>
        </authorList>
    </citation>
    <scope>NUCLEOTIDE SEQUENCE [LARGE SCALE GENOMIC DNA]</scope>
    <source>
        <strain evidence="3">Lake Konstanz</strain>
    </source>
</reference>
<accession>A0A0S4ITT9</accession>
<protein>
    <recommendedName>
        <fullName evidence="4">Membrane-associated protein</fullName>
    </recommendedName>
</protein>
<gene>
    <name evidence="2" type="ORF">BSAL_59565</name>
</gene>
<sequence>MKLLYLPVLLFVLIKQMSIKAAPQTFNQVRNFLYASAALAGYVGGRHEKFESDALWSAFQLNAWKADYEKKEAARIAATPVSNEIPAGVPAELGDLYKALKA</sequence>
<evidence type="ECO:0008006" key="4">
    <source>
        <dbReference type="Google" id="ProtNLM"/>
    </source>
</evidence>
<evidence type="ECO:0000313" key="3">
    <source>
        <dbReference type="Proteomes" id="UP000051952"/>
    </source>
</evidence>
<dbReference type="EMBL" id="CYKH01000248">
    <property type="protein sequence ID" value="CUF14502.1"/>
    <property type="molecule type" value="Genomic_DNA"/>
</dbReference>
<organism evidence="2 3">
    <name type="scientific">Bodo saltans</name>
    <name type="common">Flagellated protozoan</name>
    <dbReference type="NCBI Taxonomy" id="75058"/>
    <lineage>
        <taxon>Eukaryota</taxon>
        <taxon>Discoba</taxon>
        <taxon>Euglenozoa</taxon>
        <taxon>Kinetoplastea</taxon>
        <taxon>Metakinetoplastina</taxon>
        <taxon>Eubodonida</taxon>
        <taxon>Bodonidae</taxon>
        <taxon>Bodo</taxon>
    </lineage>
</organism>
<feature type="chain" id="PRO_5006621628" description="Membrane-associated protein" evidence="1">
    <location>
        <begin position="22"/>
        <end position="102"/>
    </location>
</feature>
<evidence type="ECO:0000313" key="2">
    <source>
        <dbReference type="EMBL" id="CUF14502.1"/>
    </source>
</evidence>
<keyword evidence="3" id="KW-1185">Reference proteome</keyword>